<accession>A0ABR1R0R5</accession>
<dbReference type="Proteomes" id="UP001396898">
    <property type="component" value="Unassembled WGS sequence"/>
</dbReference>
<evidence type="ECO:0008006" key="3">
    <source>
        <dbReference type="Google" id="ProtNLM"/>
    </source>
</evidence>
<keyword evidence="2" id="KW-1185">Reference proteome</keyword>
<evidence type="ECO:0000313" key="1">
    <source>
        <dbReference type="EMBL" id="KAK7994526.1"/>
    </source>
</evidence>
<protein>
    <recommendedName>
        <fullName evidence="3">BTB domain-containing protein</fullName>
    </recommendedName>
</protein>
<name>A0ABR1R0R5_9PEZI</name>
<dbReference type="EMBL" id="JAQQWI010000024">
    <property type="protein sequence ID" value="KAK7994526.1"/>
    <property type="molecule type" value="Genomic_DNA"/>
</dbReference>
<proteinExistence type="predicted"/>
<comment type="caution">
    <text evidence="1">The sequence shown here is derived from an EMBL/GenBank/DDBJ whole genome shotgun (WGS) entry which is preliminary data.</text>
</comment>
<reference evidence="1 2" key="1">
    <citation type="submission" date="2023-01" db="EMBL/GenBank/DDBJ databases">
        <title>Analysis of 21 Apiospora genomes using comparative genomics revels a genus with tremendous synthesis potential of carbohydrate active enzymes and secondary metabolites.</title>
        <authorList>
            <person name="Sorensen T."/>
        </authorList>
    </citation>
    <scope>NUCLEOTIDE SEQUENCE [LARGE SCALE GENOMIC DNA]</scope>
    <source>
        <strain evidence="1 2">CBS 20057</strain>
    </source>
</reference>
<gene>
    <name evidence="1" type="ORF">PG991_016114</name>
</gene>
<sequence length="379" mass="42214">MASSPQPGEKRKVEDISSDAPLDNIVDIDDLGGDLVLVVGANLVGSNSTLFSVEKTVAFRVDYKTLSRKSSVFRAMFDNKSDNYKPGTSKVGWTEHLPDASPAGLKFLFLVAHYAGFSRVPNKQSLQEVYEIVEMASKYNLFSLLEGRARSWVHDGMSLNQAPLGSPVIQSASGSELAKRLSIAYGLGNRNLASESIKHIIRSSYIENGNLVVNGENLERLQFSLAHNIPLWKRERLRVLTSMRQDLHDFMQELMGLKAFGTYKKCPHHLSQNVEDEVCRSVALGTLQIALAKRGEWPLPEAGNTDTWTIFDIKTAWCAFKIRGLSDGIQKRYRKYECDWAAGLQQRLNIAAMVAIKFADAMEAEMKERAAWVGLGNLN</sequence>
<organism evidence="1 2">
    <name type="scientific">Apiospora marii</name>
    <dbReference type="NCBI Taxonomy" id="335849"/>
    <lineage>
        <taxon>Eukaryota</taxon>
        <taxon>Fungi</taxon>
        <taxon>Dikarya</taxon>
        <taxon>Ascomycota</taxon>
        <taxon>Pezizomycotina</taxon>
        <taxon>Sordariomycetes</taxon>
        <taxon>Xylariomycetidae</taxon>
        <taxon>Amphisphaeriales</taxon>
        <taxon>Apiosporaceae</taxon>
        <taxon>Apiospora</taxon>
    </lineage>
</organism>
<evidence type="ECO:0000313" key="2">
    <source>
        <dbReference type="Proteomes" id="UP001396898"/>
    </source>
</evidence>